<dbReference type="GO" id="GO:0008241">
    <property type="term" value="F:peptidyl-dipeptidase activity"/>
    <property type="evidence" value="ECO:0007669"/>
    <property type="project" value="UniProtKB-EC"/>
</dbReference>
<dbReference type="GO" id="GO:0006508">
    <property type="term" value="P:proteolysis"/>
    <property type="evidence" value="ECO:0007669"/>
    <property type="project" value="UniProtKB-KW"/>
</dbReference>
<keyword evidence="6" id="KW-0645">Protease</keyword>
<dbReference type="PANTHER" id="PTHR36175">
    <property type="entry name" value="CYANOPHYCINASE"/>
    <property type="match status" value="1"/>
</dbReference>
<dbReference type="SUPFAM" id="SSF52317">
    <property type="entry name" value="Class I glutamine amidotransferase-like"/>
    <property type="match status" value="1"/>
</dbReference>
<keyword evidence="9" id="KW-0121">Carboxypeptidase</keyword>
<dbReference type="AlphaFoldDB" id="A0A9X2BCC8"/>
<reference evidence="9" key="1">
    <citation type="submission" date="2022-04" db="EMBL/GenBank/DDBJ databases">
        <title>Mucilaginibacter sp. RS28 isolated from freshwater.</title>
        <authorList>
            <person name="Ko S.-R."/>
        </authorList>
    </citation>
    <scope>NUCLEOTIDE SEQUENCE</scope>
    <source>
        <strain evidence="9">RS28</strain>
    </source>
</reference>
<accession>A0A9X2BCC8</accession>
<dbReference type="CDD" id="cd03145">
    <property type="entry name" value="GAT1_cyanophycinase"/>
    <property type="match status" value="1"/>
</dbReference>
<keyword evidence="7 9" id="KW-0378">Hydrolase</keyword>
<evidence type="ECO:0000256" key="5">
    <source>
        <dbReference type="ARBA" id="ARBA00015719"/>
    </source>
</evidence>
<keyword evidence="10" id="KW-1185">Reference proteome</keyword>
<evidence type="ECO:0000313" key="10">
    <source>
        <dbReference type="Proteomes" id="UP001139450"/>
    </source>
</evidence>
<evidence type="ECO:0000313" key="9">
    <source>
        <dbReference type="EMBL" id="MCJ8209178.1"/>
    </source>
</evidence>
<dbReference type="GO" id="GO:0004180">
    <property type="term" value="F:carboxypeptidase activity"/>
    <property type="evidence" value="ECO:0007669"/>
    <property type="project" value="UniProtKB-KW"/>
</dbReference>
<dbReference type="Pfam" id="PF03575">
    <property type="entry name" value="Peptidase_S51"/>
    <property type="match status" value="1"/>
</dbReference>
<evidence type="ECO:0000256" key="6">
    <source>
        <dbReference type="ARBA" id="ARBA00022670"/>
    </source>
</evidence>
<dbReference type="InterPro" id="IPR005320">
    <property type="entry name" value="Peptidase_S51"/>
</dbReference>
<dbReference type="PANTHER" id="PTHR36175:SF1">
    <property type="entry name" value="CYANOPHYCINASE"/>
    <property type="match status" value="1"/>
</dbReference>
<evidence type="ECO:0000256" key="4">
    <source>
        <dbReference type="ARBA" id="ARBA00013115"/>
    </source>
</evidence>
<comment type="function">
    <text evidence="2">Exopeptidase that catalyzes the hydrolytic cleavage of multi-L-arginyl-poly-L-aspartic acid (cyanophycin; a water-insoluble reserve polymer) into aspartate-arginine dipeptides.</text>
</comment>
<keyword evidence="8" id="KW-0720">Serine protease</keyword>
<dbReference type="GO" id="GO:0008236">
    <property type="term" value="F:serine-type peptidase activity"/>
    <property type="evidence" value="ECO:0007669"/>
    <property type="project" value="UniProtKB-KW"/>
</dbReference>
<sequence length="292" mass="32350">MERKSADLLTNETECPVPNGILLVIGGAEDRGQDEQKYQGNNVHMEVLQTFVDLMDKEQPRIELITSASDADVNETYKEYQEAFIKCGAGNVGHINHNKFEEVNFEELEQRLREADGIFIAGGDQLKLTSIYGGTKLLMLLKNRYIYEKLVIAGTSAGAMALSTPMIYAGVGRDEMIAGNVKVTTGLEFLKDICIDTHFVHRGRFVRISQVIAENPTSIGIGIEEDTAIIVRNGTDMEVIGCGVIIVINARHSYGSTIADNREELLTIRGLEVDILAKGQHYQFDQVNPPHH</sequence>
<evidence type="ECO:0000256" key="1">
    <source>
        <dbReference type="ARBA" id="ARBA00001092"/>
    </source>
</evidence>
<proteinExistence type="inferred from homology"/>
<evidence type="ECO:0000256" key="8">
    <source>
        <dbReference type="ARBA" id="ARBA00022825"/>
    </source>
</evidence>
<protein>
    <recommendedName>
        <fullName evidence="5">Cyanophycinase</fullName>
        <ecNumber evidence="4">3.4.15.6</ecNumber>
    </recommendedName>
</protein>
<evidence type="ECO:0000256" key="2">
    <source>
        <dbReference type="ARBA" id="ARBA00002039"/>
    </source>
</evidence>
<organism evidence="9 10">
    <name type="scientific">Mucilaginibacter straminoryzae</name>
    <dbReference type="NCBI Taxonomy" id="2932774"/>
    <lineage>
        <taxon>Bacteria</taxon>
        <taxon>Pseudomonadati</taxon>
        <taxon>Bacteroidota</taxon>
        <taxon>Sphingobacteriia</taxon>
        <taxon>Sphingobacteriales</taxon>
        <taxon>Sphingobacteriaceae</taxon>
        <taxon>Mucilaginibacter</taxon>
    </lineage>
</organism>
<dbReference type="NCBIfam" id="TIGR02069">
    <property type="entry name" value="cyanophycinase"/>
    <property type="match status" value="1"/>
</dbReference>
<dbReference type="InterPro" id="IPR029062">
    <property type="entry name" value="Class_I_gatase-like"/>
</dbReference>
<gene>
    <name evidence="9" type="ORF">MUY27_05625</name>
</gene>
<name>A0A9X2BCC8_9SPHI</name>
<dbReference type="EMBL" id="JALJEJ010000002">
    <property type="protein sequence ID" value="MCJ8209178.1"/>
    <property type="molecule type" value="Genomic_DNA"/>
</dbReference>
<dbReference type="Proteomes" id="UP001139450">
    <property type="component" value="Unassembled WGS sequence"/>
</dbReference>
<dbReference type="RefSeq" id="WP_245129008.1">
    <property type="nucleotide sequence ID" value="NZ_JALJEJ010000002.1"/>
</dbReference>
<comment type="similarity">
    <text evidence="3">Belongs to the peptidase S51 family.</text>
</comment>
<comment type="caution">
    <text evidence="9">The sequence shown here is derived from an EMBL/GenBank/DDBJ whole genome shotgun (WGS) entry which is preliminary data.</text>
</comment>
<evidence type="ECO:0000256" key="7">
    <source>
        <dbReference type="ARBA" id="ARBA00022801"/>
    </source>
</evidence>
<dbReference type="EC" id="3.4.15.6" evidence="4"/>
<comment type="catalytic activity">
    <reaction evidence="1">
        <text>[L-4-(L-arginin-2-N-yl)aspartate](n) + H2O = [L-4-(L-arginin-2-N-yl)aspartate](n-1) + L-4-(L-arginin-2-N-yl)aspartate</text>
        <dbReference type="Rhea" id="RHEA:12845"/>
        <dbReference type="Rhea" id="RHEA-COMP:13728"/>
        <dbReference type="Rhea" id="RHEA-COMP:13734"/>
        <dbReference type="ChEBI" id="CHEBI:15377"/>
        <dbReference type="ChEBI" id="CHEBI:137986"/>
        <dbReference type="ChEBI" id="CHEBI:137991"/>
        <dbReference type="EC" id="3.4.15.6"/>
    </reaction>
</comment>
<dbReference type="Gene3D" id="3.40.50.880">
    <property type="match status" value="1"/>
</dbReference>
<evidence type="ECO:0000256" key="3">
    <source>
        <dbReference type="ARBA" id="ARBA00006534"/>
    </source>
</evidence>
<dbReference type="InterPro" id="IPR011811">
    <property type="entry name" value="Peptidase_S51_cyanophycinase"/>
</dbReference>